<keyword evidence="7 10" id="KW-0949">S-adenosyl-L-methionine</keyword>
<proteinExistence type="inferred from homology"/>
<dbReference type="InterPro" id="IPR029028">
    <property type="entry name" value="Alpha/beta_knot_MTases"/>
</dbReference>
<dbReference type="SUPFAM" id="SSF75217">
    <property type="entry name" value="alpha/beta knot"/>
    <property type="match status" value="1"/>
</dbReference>
<comment type="subcellular location">
    <subcellularLocation>
        <location evidence="1 10">Cytoplasm</location>
    </subcellularLocation>
</comment>
<evidence type="ECO:0000256" key="8">
    <source>
        <dbReference type="ARBA" id="ARBA00025699"/>
    </source>
</evidence>
<dbReference type="Proteomes" id="UP000318307">
    <property type="component" value="Unassembled WGS sequence"/>
</dbReference>
<dbReference type="Pfam" id="PF04452">
    <property type="entry name" value="Methyltrans_RNA"/>
    <property type="match status" value="1"/>
</dbReference>
<evidence type="ECO:0000256" key="1">
    <source>
        <dbReference type="ARBA" id="ARBA00004496"/>
    </source>
</evidence>
<evidence type="ECO:0000256" key="3">
    <source>
        <dbReference type="ARBA" id="ARBA00022490"/>
    </source>
</evidence>
<keyword evidence="3 10" id="KW-0963">Cytoplasm</keyword>
<dbReference type="GO" id="GO:0070042">
    <property type="term" value="F:rRNA (uridine-N3-)-methyltransferase activity"/>
    <property type="evidence" value="ECO:0007669"/>
    <property type="project" value="TreeGrafter"/>
</dbReference>
<dbReference type="EC" id="2.1.1.193" evidence="10"/>
<evidence type="ECO:0000256" key="2">
    <source>
        <dbReference type="ARBA" id="ARBA00005528"/>
    </source>
</evidence>
<comment type="similarity">
    <text evidence="2 10">Belongs to the RNA methyltransferase RsmE family.</text>
</comment>
<keyword evidence="5 10" id="KW-0489">Methyltransferase</keyword>
<accession>A0A562S2D7</accession>
<dbReference type="AlphaFoldDB" id="A0A562S2D7"/>
<dbReference type="RefSeq" id="WP_144682168.1">
    <property type="nucleotide sequence ID" value="NZ_VLLC01000003.1"/>
</dbReference>
<evidence type="ECO:0000256" key="7">
    <source>
        <dbReference type="ARBA" id="ARBA00022691"/>
    </source>
</evidence>
<dbReference type="NCBIfam" id="NF008700">
    <property type="entry name" value="PRK11713.5-4"/>
    <property type="match status" value="1"/>
</dbReference>
<sequence>MNIILINKEDFLSKNTVCISDSRLVHIRSVLKIQKGDSIHVGITNGSMGEAILTGRDENADFFSVNCSVPPPPPVPVTLVLALPRPKVLRRILQAIASLGIKHIILVHTFRVEKSYWQTPFLSATALREQLVSGLQQAKDTVLPEIQIEKRFRPFVEDRLPLILQNKRGYIAHPYTDSSLTICHNKASVLAIGPEGGFIPFEISLLEKAGMYSFSMGPRILKVETALSVLVSRFLPF</sequence>
<evidence type="ECO:0000256" key="4">
    <source>
        <dbReference type="ARBA" id="ARBA00022552"/>
    </source>
</evidence>
<comment type="function">
    <text evidence="8 10">Specifically methylates the N3 position of the uracil ring of uridine 1498 (m3U1498) in 16S rRNA. Acts on the fully assembled 30S ribosomal subunit.</text>
</comment>
<evidence type="ECO:0000256" key="10">
    <source>
        <dbReference type="PIRNR" id="PIRNR015601"/>
    </source>
</evidence>
<dbReference type="InterPro" id="IPR029026">
    <property type="entry name" value="tRNA_m1G_MTases_N"/>
</dbReference>
<keyword evidence="6 10" id="KW-0808">Transferase</keyword>
<evidence type="ECO:0000313" key="13">
    <source>
        <dbReference type="Proteomes" id="UP000318307"/>
    </source>
</evidence>
<dbReference type="GO" id="GO:0005737">
    <property type="term" value="C:cytoplasm"/>
    <property type="evidence" value="ECO:0007669"/>
    <property type="project" value="UniProtKB-SubCell"/>
</dbReference>
<dbReference type="EMBL" id="VLLC01000003">
    <property type="protein sequence ID" value="TWI75541.1"/>
    <property type="molecule type" value="Genomic_DNA"/>
</dbReference>
<reference evidence="12 13" key="1">
    <citation type="submission" date="2019-07" db="EMBL/GenBank/DDBJ databases">
        <title>Genome sequencing of 100 strains of the haloalkaliphilic chemolithoautotrophic sulfur-oxidizing bacterium Thioalkalivibrio.</title>
        <authorList>
            <person name="Muyzer G."/>
        </authorList>
    </citation>
    <scope>NUCLEOTIDE SEQUENCE [LARGE SCALE GENOMIC DNA]</scope>
    <source>
        <strain evidence="12 13">ASO4-4</strain>
    </source>
</reference>
<name>A0A562S2D7_9BACT</name>
<dbReference type="InterPro" id="IPR006700">
    <property type="entry name" value="RsmE"/>
</dbReference>
<evidence type="ECO:0000256" key="9">
    <source>
        <dbReference type="ARBA" id="ARBA00047944"/>
    </source>
</evidence>
<protein>
    <recommendedName>
        <fullName evidence="10">Ribosomal RNA small subunit methyltransferase E</fullName>
        <ecNumber evidence="10">2.1.1.193</ecNumber>
    </recommendedName>
</protein>
<evidence type="ECO:0000256" key="5">
    <source>
        <dbReference type="ARBA" id="ARBA00022603"/>
    </source>
</evidence>
<feature type="domain" description="Ribosomal RNA small subunit methyltransferase E methyltransferase" evidence="11">
    <location>
        <begin position="72"/>
        <end position="233"/>
    </location>
</feature>
<comment type="caution">
    <text evidence="12">The sequence shown here is derived from an EMBL/GenBank/DDBJ whole genome shotgun (WGS) entry which is preliminary data.</text>
</comment>
<dbReference type="Gene3D" id="3.40.1280.10">
    <property type="match status" value="1"/>
</dbReference>
<evidence type="ECO:0000259" key="11">
    <source>
        <dbReference type="Pfam" id="PF04452"/>
    </source>
</evidence>
<evidence type="ECO:0000313" key="12">
    <source>
        <dbReference type="EMBL" id="TWI75541.1"/>
    </source>
</evidence>
<dbReference type="PANTHER" id="PTHR30027">
    <property type="entry name" value="RIBOSOMAL RNA SMALL SUBUNIT METHYLTRANSFERASE E"/>
    <property type="match status" value="1"/>
</dbReference>
<evidence type="ECO:0000256" key="6">
    <source>
        <dbReference type="ARBA" id="ARBA00022679"/>
    </source>
</evidence>
<dbReference type="PIRSF" id="PIRSF015601">
    <property type="entry name" value="MTase_slr0722"/>
    <property type="match status" value="1"/>
</dbReference>
<organism evidence="12 13">
    <name type="scientific">Desulfobotulus alkaliphilus</name>
    <dbReference type="NCBI Taxonomy" id="622671"/>
    <lineage>
        <taxon>Bacteria</taxon>
        <taxon>Pseudomonadati</taxon>
        <taxon>Thermodesulfobacteriota</taxon>
        <taxon>Desulfobacteria</taxon>
        <taxon>Desulfobacterales</taxon>
        <taxon>Desulfobacteraceae</taxon>
        <taxon>Desulfobotulus</taxon>
    </lineage>
</organism>
<dbReference type="GO" id="GO:0070475">
    <property type="term" value="P:rRNA base methylation"/>
    <property type="evidence" value="ECO:0007669"/>
    <property type="project" value="TreeGrafter"/>
</dbReference>
<gene>
    <name evidence="12" type="ORF">LZ24_00588</name>
</gene>
<dbReference type="NCBIfam" id="TIGR00046">
    <property type="entry name" value="RsmE family RNA methyltransferase"/>
    <property type="match status" value="1"/>
</dbReference>
<dbReference type="PANTHER" id="PTHR30027:SF3">
    <property type="entry name" value="16S RRNA (URACIL(1498)-N(3))-METHYLTRANSFERASE"/>
    <property type="match status" value="1"/>
</dbReference>
<keyword evidence="13" id="KW-1185">Reference proteome</keyword>
<dbReference type="InterPro" id="IPR046886">
    <property type="entry name" value="RsmE_MTase_dom"/>
</dbReference>
<keyword evidence="4 10" id="KW-0698">rRNA processing</keyword>
<dbReference type="OrthoDB" id="9815641at2"/>
<dbReference type="CDD" id="cd18084">
    <property type="entry name" value="RsmE-like"/>
    <property type="match status" value="1"/>
</dbReference>
<comment type="catalytic activity">
    <reaction evidence="9 10">
        <text>uridine(1498) in 16S rRNA + S-adenosyl-L-methionine = N(3)-methyluridine(1498) in 16S rRNA + S-adenosyl-L-homocysteine + H(+)</text>
        <dbReference type="Rhea" id="RHEA:42920"/>
        <dbReference type="Rhea" id="RHEA-COMP:10283"/>
        <dbReference type="Rhea" id="RHEA-COMP:10284"/>
        <dbReference type="ChEBI" id="CHEBI:15378"/>
        <dbReference type="ChEBI" id="CHEBI:57856"/>
        <dbReference type="ChEBI" id="CHEBI:59789"/>
        <dbReference type="ChEBI" id="CHEBI:65315"/>
        <dbReference type="ChEBI" id="CHEBI:74502"/>
        <dbReference type="EC" id="2.1.1.193"/>
    </reaction>
</comment>